<evidence type="ECO:0000313" key="2">
    <source>
        <dbReference type="Proteomes" id="UP000253383"/>
    </source>
</evidence>
<sequence>MKISPIVFCLVSILIFNACSKTEELVTIERPEQTLFGSRKPEAIRAWLDDHKDIAQVYFGTTTFGKDTALVNELLKRVNDKELDVLYKQVNAEFGTLGDVQDQLSEAFNRMHENFPDFRPPRVVTMVSGFMGPDLIISDSLVVIGLDYFAGPEAKYRPKGLPAYILRRYQKAFIVPTVLFALSERFNKTNQQDQTLLADMVYYGKSYVFTKTMLPSTPDSLIIGYTDQQLTQTNNVQEDIWAYFIDAQLLYEVSPAIKNRYLSERPFTAEISSKSPGAIGRWLGWRIVRKYYDEKEPGIKALMDNANARQIFEQSGYKGFKDDKE</sequence>
<organism evidence="1 2">
    <name type="scientific">Larkinella punicea</name>
    <dbReference type="NCBI Taxonomy" id="2315727"/>
    <lineage>
        <taxon>Bacteria</taxon>
        <taxon>Pseudomonadati</taxon>
        <taxon>Bacteroidota</taxon>
        <taxon>Cytophagia</taxon>
        <taxon>Cytophagales</taxon>
        <taxon>Spirosomataceae</taxon>
        <taxon>Larkinella</taxon>
    </lineage>
</organism>
<dbReference type="RefSeq" id="WP_114408693.1">
    <property type="nucleotide sequence ID" value="NZ_QOWE01000023.1"/>
</dbReference>
<dbReference type="Proteomes" id="UP000253383">
    <property type="component" value="Unassembled WGS sequence"/>
</dbReference>
<dbReference type="OrthoDB" id="976022at2"/>
<name>A0A368JIR5_9BACT</name>
<dbReference type="AlphaFoldDB" id="A0A368JIR5"/>
<keyword evidence="2" id="KW-1185">Reference proteome</keyword>
<gene>
    <name evidence="1" type="ORF">DUE52_24415</name>
</gene>
<proteinExistence type="predicted"/>
<reference evidence="1 2" key="1">
    <citation type="submission" date="2018-07" db="EMBL/GenBank/DDBJ databases">
        <title>Genome analysis of Larkinella rosea.</title>
        <authorList>
            <person name="Zhou Z."/>
            <person name="Wang G."/>
        </authorList>
    </citation>
    <scope>NUCLEOTIDE SEQUENCE [LARGE SCALE GENOMIC DNA]</scope>
    <source>
        <strain evidence="2">zzj9</strain>
    </source>
</reference>
<dbReference type="EMBL" id="QOWE01000023">
    <property type="protein sequence ID" value="RCR66946.1"/>
    <property type="molecule type" value="Genomic_DNA"/>
</dbReference>
<dbReference type="Pfam" id="PF25594">
    <property type="entry name" value="GldB_lipo"/>
    <property type="match status" value="1"/>
</dbReference>
<comment type="caution">
    <text evidence="1">The sequence shown here is derived from an EMBL/GenBank/DDBJ whole genome shotgun (WGS) entry which is preliminary data.</text>
</comment>
<dbReference type="InterPro" id="IPR019853">
    <property type="entry name" value="GldB-like"/>
</dbReference>
<evidence type="ECO:0000313" key="1">
    <source>
        <dbReference type="EMBL" id="RCR66946.1"/>
    </source>
</evidence>
<accession>A0A368JIR5</accession>
<protein>
    <submittedName>
        <fullName evidence="1">Gliding motility protein</fullName>
    </submittedName>
</protein>